<proteinExistence type="predicted"/>
<organism evidence="1 2">
    <name type="scientific">Strongylus vulgaris</name>
    <name type="common">Blood worm</name>
    <dbReference type="NCBI Taxonomy" id="40348"/>
    <lineage>
        <taxon>Eukaryota</taxon>
        <taxon>Metazoa</taxon>
        <taxon>Ecdysozoa</taxon>
        <taxon>Nematoda</taxon>
        <taxon>Chromadorea</taxon>
        <taxon>Rhabditida</taxon>
        <taxon>Rhabditina</taxon>
        <taxon>Rhabditomorpha</taxon>
        <taxon>Strongyloidea</taxon>
        <taxon>Strongylidae</taxon>
        <taxon>Strongylus</taxon>
    </lineage>
</organism>
<evidence type="ECO:0000313" key="2">
    <source>
        <dbReference type="Proteomes" id="UP000270094"/>
    </source>
</evidence>
<reference evidence="1 2" key="1">
    <citation type="submission" date="2018-11" db="EMBL/GenBank/DDBJ databases">
        <authorList>
            <consortium name="Pathogen Informatics"/>
        </authorList>
    </citation>
    <scope>NUCLEOTIDE SEQUENCE [LARGE SCALE GENOMIC DNA]</scope>
</reference>
<dbReference type="EMBL" id="UYYB01015888">
    <property type="protein sequence ID" value="VDM70395.1"/>
    <property type="molecule type" value="Genomic_DNA"/>
</dbReference>
<sequence>MGKLLGAFVSFVALFVAILVARYFNREDIKADKIQRPFDPINTLLRNQRHHVDEMCSETTKFCFTITDRLENTSGRTLAFRGLRLKGSDGVLLLSEARLLIPKKLTYRNIDTAKWKIDKTTVRLLYARTMLAGVFFSEAVELNSPTEYKILILGLGGGVMNNYLSTMPNQKVNS</sequence>
<gene>
    <name evidence="1" type="ORF">SVUK_LOCUS5393</name>
</gene>
<protein>
    <submittedName>
        <fullName evidence="1">Uncharacterized protein</fullName>
    </submittedName>
</protein>
<accession>A0A3P7KH38</accession>
<dbReference type="OrthoDB" id="5859602at2759"/>
<keyword evidence="2" id="KW-1185">Reference proteome</keyword>
<name>A0A3P7KH38_STRVU</name>
<evidence type="ECO:0000313" key="1">
    <source>
        <dbReference type="EMBL" id="VDM70395.1"/>
    </source>
</evidence>
<dbReference type="AlphaFoldDB" id="A0A3P7KH38"/>
<dbReference type="Proteomes" id="UP000270094">
    <property type="component" value="Unassembled WGS sequence"/>
</dbReference>